<accession>E3RDN4</accession>
<keyword evidence="2" id="KW-1185">Reference proteome</keyword>
<dbReference type="Proteomes" id="UP000001067">
    <property type="component" value="Unassembled WGS sequence"/>
</dbReference>
<proteinExistence type="predicted"/>
<name>E3RDN4_PYRTT</name>
<dbReference type="EMBL" id="GL532165">
    <property type="protein sequence ID" value="EFQ96165.1"/>
    <property type="molecule type" value="Genomic_DNA"/>
</dbReference>
<evidence type="ECO:0000313" key="2">
    <source>
        <dbReference type="Proteomes" id="UP000001067"/>
    </source>
</evidence>
<evidence type="ECO:0000313" key="1">
    <source>
        <dbReference type="EMBL" id="EFQ96165.1"/>
    </source>
</evidence>
<organism evidence="2">
    <name type="scientific">Pyrenophora teres f. teres (strain 0-1)</name>
    <name type="common">Barley net blotch fungus</name>
    <name type="synonym">Drechslera teres f. teres</name>
    <dbReference type="NCBI Taxonomy" id="861557"/>
    <lineage>
        <taxon>Eukaryota</taxon>
        <taxon>Fungi</taxon>
        <taxon>Dikarya</taxon>
        <taxon>Ascomycota</taxon>
        <taxon>Pezizomycotina</taxon>
        <taxon>Dothideomycetes</taxon>
        <taxon>Pleosporomycetidae</taxon>
        <taxon>Pleosporales</taxon>
        <taxon>Pleosporineae</taxon>
        <taxon>Pleosporaceae</taxon>
        <taxon>Pyrenophora</taxon>
    </lineage>
</organism>
<dbReference type="AlphaFoldDB" id="E3RDN4"/>
<dbReference type="KEGG" id="pte:PTT_02592"/>
<protein>
    <submittedName>
        <fullName evidence="1">Uncharacterized protein</fullName>
    </submittedName>
</protein>
<gene>
    <name evidence="1" type="ORF">PTT_02592</name>
</gene>
<dbReference type="HOGENOM" id="CLU_2886875_0_0_1"/>
<reference evidence="1 2" key="1">
    <citation type="journal article" date="2010" name="Genome Biol.">
        <title>A first genome assembly of the barley fungal pathogen Pyrenophora teres f. teres.</title>
        <authorList>
            <person name="Ellwood S.R."/>
            <person name="Liu Z."/>
            <person name="Syme R.A."/>
            <person name="Lai Z."/>
            <person name="Hane J.K."/>
            <person name="Keiper F."/>
            <person name="Moffat C.S."/>
            <person name="Oliver R.P."/>
            <person name="Friesen T.L."/>
        </authorList>
    </citation>
    <scope>NUCLEOTIDE SEQUENCE [LARGE SCALE GENOMIC DNA]</scope>
    <source>
        <strain evidence="1 2">0-1</strain>
    </source>
</reference>
<sequence length="63" mass="6325">MVHDASPAQQQVLVSSKKGRCGVALGHLGAARGGAVQRWPFAADKAAFCMTLSAPSASASVAT</sequence>